<dbReference type="AlphaFoldDB" id="A0A4Z0WDY9"/>
<dbReference type="EMBL" id="SRMF01000005">
    <property type="protein sequence ID" value="TGG92351.1"/>
    <property type="molecule type" value="Genomic_DNA"/>
</dbReference>
<proteinExistence type="predicted"/>
<comment type="caution">
    <text evidence="2">The sequence shown here is derived from an EMBL/GenBank/DDBJ whole genome shotgun (WGS) entry which is preliminary data.</text>
</comment>
<name>A0A4Z0WDY9_9GAMM</name>
<dbReference type="Proteomes" id="UP000297475">
    <property type="component" value="Unassembled WGS sequence"/>
</dbReference>
<protein>
    <recommendedName>
        <fullName evidence="4">MSHA biogenesis protein MshJ</fullName>
    </recommendedName>
</protein>
<organism evidence="2 3">
    <name type="scientific">Natronospirillum operosum</name>
    <dbReference type="NCBI Taxonomy" id="2759953"/>
    <lineage>
        <taxon>Bacteria</taxon>
        <taxon>Pseudomonadati</taxon>
        <taxon>Pseudomonadota</taxon>
        <taxon>Gammaproteobacteria</taxon>
        <taxon>Oceanospirillales</taxon>
        <taxon>Natronospirillaceae</taxon>
        <taxon>Natronospirillum</taxon>
    </lineage>
</organism>
<accession>A0A4Z0WDY9</accession>
<dbReference type="RefSeq" id="WP_135483685.1">
    <property type="nucleotide sequence ID" value="NZ_SRMF01000005.1"/>
</dbReference>
<evidence type="ECO:0008006" key="4">
    <source>
        <dbReference type="Google" id="ProtNLM"/>
    </source>
</evidence>
<dbReference type="OrthoDB" id="9151209at2"/>
<sequence>MMLHLRAWLYRLNSQLERLKPRETWMLAITITAIIGVAQIGVSTLTGWQPSDDDRYYIRQQERQAQQLRQQIDNLRRERDNPQQDQLQARIDQLQSDIARTDSSIAAVTDNLITPEQMVRVLRRLLEEQNDLTLRRLQTLPVERSETSRNGGTRTAVYRHGLTMELDGSFNAVARYIQAIENSEWQIYWRAMHYEIDRYPTGRLRLTLYTLSNAEGWLDV</sequence>
<reference evidence="2 3" key="1">
    <citation type="submission" date="2019-04" db="EMBL/GenBank/DDBJ databases">
        <title>Natronospirillum operosus gen. nov., sp. nov., a haloalkaliphilic satellite isolated from decaying biomass of laboratory culture of cyanobacterium Geitlerinema sp. and proposal of Natronospirillaceae fam. nov. and Saccharospirillaceae fam. nov.</title>
        <authorList>
            <person name="Kevbrin V."/>
            <person name="Boltyanskaya Y."/>
            <person name="Koziaeva V."/>
            <person name="Grouzdev D.S."/>
            <person name="Park M."/>
            <person name="Cho J."/>
        </authorList>
    </citation>
    <scope>NUCLEOTIDE SEQUENCE [LARGE SCALE GENOMIC DNA]</scope>
    <source>
        <strain evidence="2 3">G-116</strain>
    </source>
</reference>
<evidence type="ECO:0000313" key="2">
    <source>
        <dbReference type="EMBL" id="TGG92351.1"/>
    </source>
</evidence>
<feature type="coiled-coil region" evidence="1">
    <location>
        <begin position="58"/>
        <end position="104"/>
    </location>
</feature>
<keyword evidence="1" id="KW-0175">Coiled coil</keyword>
<gene>
    <name evidence="2" type="ORF">E4656_12800</name>
</gene>
<evidence type="ECO:0000256" key="1">
    <source>
        <dbReference type="SAM" id="Coils"/>
    </source>
</evidence>
<evidence type="ECO:0000313" key="3">
    <source>
        <dbReference type="Proteomes" id="UP000297475"/>
    </source>
</evidence>
<keyword evidence="3" id="KW-1185">Reference proteome</keyword>